<evidence type="ECO:0000313" key="11">
    <source>
        <dbReference type="Proteomes" id="UP000515317"/>
    </source>
</evidence>
<dbReference type="InterPro" id="IPR051472">
    <property type="entry name" value="T3SS_Stator/FliH"/>
</dbReference>
<keyword evidence="8" id="KW-0175">Coiled coil</keyword>
<dbReference type="KEGG" id="tso:IZ6_07210"/>
<dbReference type="RefSeq" id="WP_222876651.1">
    <property type="nucleotide sequence ID" value="NZ_AP023361.1"/>
</dbReference>
<keyword evidence="10" id="KW-0969">Cilium</keyword>
<feature type="domain" description="Flagellar assembly protein FliH/Type III secretion system HrpE" evidence="9">
    <location>
        <begin position="60"/>
        <end position="178"/>
    </location>
</feature>
<evidence type="ECO:0000256" key="2">
    <source>
        <dbReference type="ARBA" id="ARBA00006602"/>
    </source>
</evidence>
<evidence type="ECO:0000313" key="10">
    <source>
        <dbReference type="EMBL" id="BCJ89986.1"/>
    </source>
</evidence>
<dbReference type="AlphaFoldDB" id="A0A6S6QL23"/>
<keyword evidence="7" id="KW-1006">Bacterial flagellum protein export</keyword>
<dbReference type="GO" id="GO:0044781">
    <property type="term" value="P:bacterial-type flagellum organization"/>
    <property type="evidence" value="ECO:0007669"/>
    <property type="project" value="UniProtKB-KW"/>
</dbReference>
<organism evidence="10 11">
    <name type="scientific">Terrihabitans soli</name>
    <dbReference type="NCBI Taxonomy" id="708113"/>
    <lineage>
        <taxon>Bacteria</taxon>
        <taxon>Pseudomonadati</taxon>
        <taxon>Pseudomonadota</taxon>
        <taxon>Alphaproteobacteria</taxon>
        <taxon>Hyphomicrobiales</taxon>
        <taxon>Terrihabitans</taxon>
    </lineage>
</organism>
<keyword evidence="5" id="KW-1005">Bacterial flagellum biogenesis</keyword>
<evidence type="ECO:0000256" key="7">
    <source>
        <dbReference type="ARBA" id="ARBA00023225"/>
    </source>
</evidence>
<evidence type="ECO:0000259" key="9">
    <source>
        <dbReference type="Pfam" id="PF02108"/>
    </source>
</evidence>
<feature type="coiled-coil region" evidence="8">
    <location>
        <begin position="72"/>
        <end position="99"/>
    </location>
</feature>
<dbReference type="GO" id="GO:0015031">
    <property type="term" value="P:protein transport"/>
    <property type="evidence" value="ECO:0007669"/>
    <property type="project" value="UniProtKB-KW"/>
</dbReference>
<evidence type="ECO:0000256" key="8">
    <source>
        <dbReference type="SAM" id="Coils"/>
    </source>
</evidence>
<gene>
    <name evidence="10" type="primary">fliH</name>
    <name evidence="10" type="ORF">IZ6_07210</name>
</gene>
<reference evidence="10 11" key="1">
    <citation type="submission" date="2020-08" db="EMBL/GenBank/DDBJ databases">
        <title>Genome sequence of Rhizobiales bacterium strain IZ6.</title>
        <authorList>
            <person name="Nakai R."/>
            <person name="Naganuma T."/>
        </authorList>
    </citation>
    <scope>NUCLEOTIDE SEQUENCE [LARGE SCALE GENOMIC DNA]</scope>
    <source>
        <strain evidence="10 11">IZ6</strain>
    </source>
</reference>
<proteinExistence type="inferred from homology"/>
<keyword evidence="4" id="KW-0813">Transport</keyword>
<dbReference type="InterPro" id="IPR018035">
    <property type="entry name" value="Flagellar_FliH/T3SS_HrpE"/>
</dbReference>
<comment type="function">
    <text evidence="1">Needed for flagellar regrowth and assembly.</text>
</comment>
<dbReference type="PANTHER" id="PTHR34982:SF1">
    <property type="entry name" value="FLAGELLAR ASSEMBLY PROTEIN FLIH"/>
    <property type="match status" value="1"/>
</dbReference>
<keyword evidence="10" id="KW-0282">Flagellum</keyword>
<evidence type="ECO:0000256" key="1">
    <source>
        <dbReference type="ARBA" id="ARBA00003041"/>
    </source>
</evidence>
<keyword evidence="11" id="KW-1185">Reference proteome</keyword>
<evidence type="ECO:0000256" key="3">
    <source>
        <dbReference type="ARBA" id="ARBA00016507"/>
    </source>
</evidence>
<dbReference type="Proteomes" id="UP000515317">
    <property type="component" value="Chromosome"/>
</dbReference>
<dbReference type="Pfam" id="PF02108">
    <property type="entry name" value="FliH"/>
    <property type="match status" value="1"/>
</dbReference>
<comment type="similarity">
    <text evidence="2">Belongs to the FliH family.</text>
</comment>
<evidence type="ECO:0000256" key="6">
    <source>
        <dbReference type="ARBA" id="ARBA00022927"/>
    </source>
</evidence>
<evidence type="ECO:0000256" key="5">
    <source>
        <dbReference type="ARBA" id="ARBA00022795"/>
    </source>
</evidence>
<sequence length="211" mass="22923">MIGAKPFLFDRDFDGRRRSEEMVPMSRHLAEISEAEQRAFKSGFAEGRAEALDQQPSRIASALEKLAVQVSLEIARSDARAMAQEIEAIELALELARKLAGHAIGRYPASAIESAVRECFSEARTAPHVAVRVHESLVDDVKAHLGALAAERGFAGKLIILGEPEIAPGDVRLEWADGGVVRERAVIEQAIERTIHNHIASVETSAAQGDK</sequence>
<keyword evidence="10" id="KW-0966">Cell projection</keyword>
<evidence type="ECO:0000256" key="4">
    <source>
        <dbReference type="ARBA" id="ARBA00022448"/>
    </source>
</evidence>
<dbReference type="EMBL" id="AP023361">
    <property type="protein sequence ID" value="BCJ89986.1"/>
    <property type="molecule type" value="Genomic_DNA"/>
</dbReference>
<dbReference type="GO" id="GO:0005829">
    <property type="term" value="C:cytosol"/>
    <property type="evidence" value="ECO:0007669"/>
    <property type="project" value="TreeGrafter"/>
</dbReference>
<dbReference type="PANTHER" id="PTHR34982">
    <property type="entry name" value="YOP PROTEINS TRANSLOCATION PROTEIN L"/>
    <property type="match status" value="1"/>
</dbReference>
<keyword evidence="6" id="KW-0653">Protein transport</keyword>
<accession>A0A6S6QL23</accession>
<protein>
    <recommendedName>
        <fullName evidence="3">Flagellar assembly protein FliH</fullName>
    </recommendedName>
</protein>
<name>A0A6S6QL23_9HYPH</name>